<dbReference type="PANTHER" id="PTHR10680">
    <property type="entry name" value="PEPTIDYL-GLYCINE ALPHA-AMIDATING MONOOXYGENASE"/>
    <property type="match status" value="1"/>
</dbReference>
<dbReference type="Pfam" id="PF01436">
    <property type="entry name" value="NHL"/>
    <property type="match status" value="3"/>
</dbReference>
<dbReference type="InterPro" id="IPR011042">
    <property type="entry name" value="6-blade_b-propeller_TolB-like"/>
</dbReference>
<dbReference type="AlphaFoldDB" id="A0A381UEK3"/>
<dbReference type="Gene3D" id="2.120.10.30">
    <property type="entry name" value="TolB, C-terminal domain"/>
    <property type="match status" value="3"/>
</dbReference>
<keyword evidence="1" id="KW-0732">Signal</keyword>
<dbReference type="PROSITE" id="PS51125">
    <property type="entry name" value="NHL"/>
    <property type="match status" value="4"/>
</dbReference>
<protein>
    <recommendedName>
        <fullName evidence="5">6-bladed beta-propeller</fullName>
    </recommendedName>
</protein>
<dbReference type="SUPFAM" id="SSF63829">
    <property type="entry name" value="Calcium-dependent phosphotriesterase"/>
    <property type="match status" value="1"/>
</dbReference>
<dbReference type="Pfam" id="PF17170">
    <property type="entry name" value="DUF5128"/>
    <property type="match status" value="1"/>
</dbReference>
<accession>A0A381UEK3</accession>
<evidence type="ECO:0000256" key="3">
    <source>
        <dbReference type="ARBA" id="ARBA00023180"/>
    </source>
</evidence>
<gene>
    <name evidence="4" type="ORF">METZ01_LOCUS79500</name>
</gene>
<evidence type="ECO:0000256" key="2">
    <source>
        <dbReference type="ARBA" id="ARBA00022737"/>
    </source>
</evidence>
<evidence type="ECO:0008006" key="5">
    <source>
        <dbReference type="Google" id="ProtNLM"/>
    </source>
</evidence>
<reference evidence="4" key="1">
    <citation type="submission" date="2018-05" db="EMBL/GenBank/DDBJ databases">
        <authorList>
            <person name="Lanie J.A."/>
            <person name="Ng W.-L."/>
            <person name="Kazmierczak K.M."/>
            <person name="Andrzejewski T.M."/>
            <person name="Davidsen T.M."/>
            <person name="Wayne K.J."/>
            <person name="Tettelin H."/>
            <person name="Glass J.I."/>
            <person name="Rusch D."/>
            <person name="Podicherti R."/>
            <person name="Tsui H.-C.T."/>
            <person name="Winkler M.E."/>
        </authorList>
    </citation>
    <scope>NUCLEOTIDE SEQUENCE</scope>
</reference>
<dbReference type="PANTHER" id="PTHR10680:SF28">
    <property type="entry name" value="SMP-30_GLUCONOLACTONASE_LRE-LIKE REGION DOMAIN-CONTAINING PROTEIN"/>
    <property type="match status" value="1"/>
</dbReference>
<dbReference type="CDD" id="cd05819">
    <property type="entry name" value="NHL"/>
    <property type="match status" value="1"/>
</dbReference>
<sequence length="340" mass="38237">MSLKVPEKLRYLKTIGIVNNGFNGRGFANPYDIVVSREGNMFVLNRCDPARRSAIRIGVCNLNEDYLYEFGYGYGDGPGQMVWPVSLAFDSLSRVLVTDEHNNRVTLFSSKGEYVSHWGDHGTGQGQFDGPAGIVVDEEDVVFVADQKNHRIQKYSTNGEFIGQWGGQGSSEGQFDLPWGITIDRQGKVYVADWRNDRVQVFDKSGDTKMVIGSPGDREENLSRPSGVSVDSNGDVYVADWGNERIQVFDRNGGFKYTLRGEATLSQWAIDFFASNPDEMEQRDISNLEPELPDHLATPYHISSQTEPFFWGPVSVHVDSEDKLYVVESNRHRIQVYEPA</sequence>
<dbReference type="GO" id="GO:0005576">
    <property type="term" value="C:extracellular region"/>
    <property type="evidence" value="ECO:0007669"/>
    <property type="project" value="TreeGrafter"/>
</dbReference>
<proteinExistence type="predicted"/>
<keyword evidence="3" id="KW-0325">Glycoprotein</keyword>
<dbReference type="EMBL" id="UINC01006289">
    <property type="protein sequence ID" value="SVA26646.1"/>
    <property type="molecule type" value="Genomic_DNA"/>
</dbReference>
<keyword evidence="2" id="KW-0677">Repeat</keyword>
<dbReference type="InterPro" id="IPR001258">
    <property type="entry name" value="NHL_repeat"/>
</dbReference>
<evidence type="ECO:0000256" key="1">
    <source>
        <dbReference type="ARBA" id="ARBA00022729"/>
    </source>
</evidence>
<name>A0A381UEK3_9ZZZZ</name>
<evidence type="ECO:0000313" key="4">
    <source>
        <dbReference type="EMBL" id="SVA26646.1"/>
    </source>
</evidence>
<organism evidence="4">
    <name type="scientific">marine metagenome</name>
    <dbReference type="NCBI Taxonomy" id="408172"/>
    <lineage>
        <taxon>unclassified sequences</taxon>
        <taxon>metagenomes</taxon>
        <taxon>ecological metagenomes</taxon>
    </lineage>
</organism>